<dbReference type="RefSeq" id="WP_283076101.1">
    <property type="nucleotide sequence ID" value="NZ_CP121671.1"/>
</dbReference>
<dbReference type="Proteomes" id="UP001221597">
    <property type="component" value="Chromosome"/>
</dbReference>
<sequence length="78" mass="9225">MKLSITIHKGDVDEMKTVDYTLADTGLYVSEEERESLVPEEEYWFLNGKFVQALRNVEAFYHSQHKDPQELYRPFIKA</sequence>
<gene>
    <name evidence="1" type="ORF">P9989_17250</name>
</gene>
<evidence type="ECO:0000313" key="1">
    <source>
        <dbReference type="EMBL" id="WFT74097.1"/>
    </source>
</evidence>
<name>A0ABY8IXM9_9BACI</name>
<dbReference type="EMBL" id="CP121671">
    <property type="protein sequence ID" value="WFT74097.1"/>
    <property type="molecule type" value="Genomic_DNA"/>
</dbReference>
<evidence type="ECO:0000313" key="2">
    <source>
        <dbReference type="Proteomes" id="UP001221597"/>
    </source>
</evidence>
<proteinExistence type="predicted"/>
<organism evidence="1 2">
    <name type="scientific">Halobacillus naozhouensis</name>
    <dbReference type="NCBI Taxonomy" id="554880"/>
    <lineage>
        <taxon>Bacteria</taxon>
        <taxon>Bacillati</taxon>
        <taxon>Bacillota</taxon>
        <taxon>Bacilli</taxon>
        <taxon>Bacillales</taxon>
        <taxon>Bacillaceae</taxon>
        <taxon>Halobacillus</taxon>
    </lineage>
</organism>
<accession>A0ABY8IXM9</accession>
<keyword evidence="2" id="KW-1185">Reference proteome</keyword>
<reference evidence="1 2" key="1">
    <citation type="submission" date="2023-04" db="EMBL/GenBank/DDBJ databases">
        <title>Genome sequence of Halobacillus naozhouensis KACC 21980.</title>
        <authorList>
            <person name="Kim S."/>
            <person name="Heo J."/>
            <person name="Kwon S.-W."/>
        </authorList>
    </citation>
    <scope>NUCLEOTIDE SEQUENCE [LARGE SCALE GENOMIC DNA]</scope>
    <source>
        <strain evidence="1 2">KCTC 13234</strain>
    </source>
</reference>
<protein>
    <submittedName>
        <fullName evidence="1">Uncharacterized protein</fullName>
    </submittedName>
</protein>